<evidence type="ECO:0000313" key="2">
    <source>
        <dbReference type="Proteomes" id="UP000243528"/>
    </source>
</evidence>
<dbReference type="RefSeq" id="WP_205740583.1">
    <property type="nucleotide sequence ID" value="NZ_ML142900.1"/>
</dbReference>
<keyword evidence="2" id="KW-1185">Reference proteome</keyword>
<gene>
    <name evidence="1" type="ORF">CLV30_106136</name>
</gene>
<accession>A0A2P8E3U2</accession>
<comment type="caution">
    <text evidence="1">The sequence shown here is derived from an EMBL/GenBank/DDBJ whole genome shotgun (WGS) entry which is preliminary data.</text>
</comment>
<dbReference type="EMBL" id="PYGE01000006">
    <property type="protein sequence ID" value="PSL04131.1"/>
    <property type="molecule type" value="Genomic_DNA"/>
</dbReference>
<protein>
    <recommendedName>
        <fullName evidence="3">Head-tail adaptor</fullName>
    </recommendedName>
</protein>
<name>A0A2P8E3U2_9ACTN</name>
<sequence>MSRQRRHGRPIRFWQMREVTDRRGNKVLAADPDSVIETTAWGIPQRSSIASMAGQQQINVIRVGVTRDLPGVGSFSRAEWDGSVWDVAAPPAYHHGTRHVRHWSIDLRERPGGAAKDALPEVP</sequence>
<dbReference type="Proteomes" id="UP000243528">
    <property type="component" value="Unassembled WGS sequence"/>
</dbReference>
<proteinExistence type="predicted"/>
<evidence type="ECO:0000313" key="1">
    <source>
        <dbReference type="EMBL" id="PSL04131.1"/>
    </source>
</evidence>
<dbReference type="AlphaFoldDB" id="A0A2P8E3U2"/>
<reference evidence="1 2" key="1">
    <citation type="submission" date="2018-03" db="EMBL/GenBank/DDBJ databases">
        <title>Genomic Encyclopedia of Archaeal and Bacterial Type Strains, Phase II (KMG-II): from individual species to whole genera.</title>
        <authorList>
            <person name="Goeker M."/>
        </authorList>
    </citation>
    <scope>NUCLEOTIDE SEQUENCE [LARGE SCALE GENOMIC DNA]</scope>
    <source>
        <strain evidence="1 2">DSM 45211</strain>
    </source>
</reference>
<evidence type="ECO:0008006" key="3">
    <source>
        <dbReference type="Google" id="ProtNLM"/>
    </source>
</evidence>
<organism evidence="1 2">
    <name type="scientific">Haloactinopolyspora alba</name>
    <dbReference type="NCBI Taxonomy" id="648780"/>
    <lineage>
        <taxon>Bacteria</taxon>
        <taxon>Bacillati</taxon>
        <taxon>Actinomycetota</taxon>
        <taxon>Actinomycetes</taxon>
        <taxon>Jiangellales</taxon>
        <taxon>Jiangellaceae</taxon>
        <taxon>Haloactinopolyspora</taxon>
    </lineage>
</organism>